<evidence type="ECO:0000256" key="3">
    <source>
        <dbReference type="ARBA" id="ARBA00022525"/>
    </source>
</evidence>
<dbReference type="Pfam" id="PF01581">
    <property type="entry name" value="FARP"/>
    <property type="match status" value="1"/>
</dbReference>
<dbReference type="AlphaFoldDB" id="A0ABD2M314"/>
<keyword evidence="5" id="KW-0027">Amidation</keyword>
<keyword evidence="3" id="KW-0964">Secreted</keyword>
<proteinExistence type="inferred from homology"/>
<evidence type="ECO:0000256" key="4">
    <source>
        <dbReference type="ARBA" id="ARBA00022685"/>
    </source>
</evidence>
<evidence type="ECO:0000256" key="5">
    <source>
        <dbReference type="ARBA" id="ARBA00022815"/>
    </source>
</evidence>
<keyword evidence="6" id="KW-0527">Neuropeptide</keyword>
<comment type="subcellular location">
    <subcellularLocation>
        <location evidence="1">Secreted</location>
    </subcellularLocation>
</comment>
<keyword evidence="9" id="KW-1185">Reference proteome</keyword>
<comment type="similarity">
    <text evidence="2">Belongs to the FARP (FMRFamide related peptide) family.</text>
</comment>
<reference evidence="8 9" key="1">
    <citation type="submission" date="2024-10" db="EMBL/GenBank/DDBJ databases">
        <authorList>
            <person name="Kim D."/>
        </authorList>
    </citation>
    <scope>NUCLEOTIDE SEQUENCE [LARGE SCALE GENOMIC DNA]</scope>
    <source>
        <strain evidence="8">BH-2024</strain>
    </source>
</reference>
<evidence type="ECO:0000256" key="2">
    <source>
        <dbReference type="ARBA" id="ARBA00006356"/>
    </source>
</evidence>
<evidence type="ECO:0000313" key="8">
    <source>
        <dbReference type="EMBL" id="KAL3121811.1"/>
    </source>
</evidence>
<evidence type="ECO:0000256" key="6">
    <source>
        <dbReference type="ARBA" id="ARBA00023320"/>
    </source>
</evidence>
<evidence type="ECO:0000256" key="7">
    <source>
        <dbReference type="SAM" id="SignalP"/>
    </source>
</evidence>
<keyword evidence="4" id="KW-0165">Cleavage on pair of basic residues</keyword>
<accession>A0ABD2M314</accession>
<sequence>MFRRCPSLRPLRFFVRPPPPFLSLLSLLFLSLLSVNSQSYESSEMGIMEERGGKRMFYQPWSFMKRTPSVAKANDFQKRPERRQFLLRWPSSADHFGKRSNVVPLMRFGRRPAERAAPLIRFGKRAYIRADAAPLIRFGRSSEERK</sequence>
<organism evidence="8 9">
    <name type="scientific">Heterodera trifolii</name>
    <dbReference type="NCBI Taxonomy" id="157864"/>
    <lineage>
        <taxon>Eukaryota</taxon>
        <taxon>Metazoa</taxon>
        <taxon>Ecdysozoa</taxon>
        <taxon>Nematoda</taxon>
        <taxon>Chromadorea</taxon>
        <taxon>Rhabditida</taxon>
        <taxon>Tylenchina</taxon>
        <taxon>Tylenchomorpha</taxon>
        <taxon>Tylenchoidea</taxon>
        <taxon>Heteroderidae</taxon>
        <taxon>Heteroderinae</taxon>
        <taxon>Heterodera</taxon>
    </lineage>
</organism>
<dbReference type="Proteomes" id="UP001620626">
    <property type="component" value="Unassembled WGS sequence"/>
</dbReference>
<name>A0ABD2M314_9BILA</name>
<feature type="signal peptide" evidence="7">
    <location>
        <begin position="1"/>
        <end position="37"/>
    </location>
</feature>
<dbReference type="GO" id="GO:0005576">
    <property type="term" value="C:extracellular region"/>
    <property type="evidence" value="ECO:0007669"/>
    <property type="project" value="UniProtKB-SubCell"/>
</dbReference>
<evidence type="ECO:0000256" key="1">
    <source>
        <dbReference type="ARBA" id="ARBA00004613"/>
    </source>
</evidence>
<protein>
    <submittedName>
        <fullName evidence="8">Uncharacterized protein</fullName>
    </submittedName>
</protein>
<dbReference type="GO" id="GO:0007218">
    <property type="term" value="P:neuropeptide signaling pathway"/>
    <property type="evidence" value="ECO:0007669"/>
    <property type="project" value="UniProtKB-KW"/>
</dbReference>
<dbReference type="EMBL" id="JBICBT010000177">
    <property type="protein sequence ID" value="KAL3121811.1"/>
    <property type="molecule type" value="Genomic_DNA"/>
</dbReference>
<feature type="chain" id="PRO_5044787431" evidence="7">
    <location>
        <begin position="38"/>
        <end position="146"/>
    </location>
</feature>
<evidence type="ECO:0000313" key="9">
    <source>
        <dbReference type="Proteomes" id="UP001620626"/>
    </source>
</evidence>
<dbReference type="InterPro" id="IPR002544">
    <property type="entry name" value="FMRFamid-related_peptide-like"/>
</dbReference>
<keyword evidence="7" id="KW-0732">Signal</keyword>
<comment type="caution">
    <text evidence="8">The sequence shown here is derived from an EMBL/GenBank/DDBJ whole genome shotgun (WGS) entry which is preliminary data.</text>
</comment>
<gene>
    <name evidence="8" type="ORF">niasHT_002039</name>
</gene>